<feature type="region of interest" description="Disordered" evidence="11">
    <location>
        <begin position="1"/>
        <end position="89"/>
    </location>
</feature>
<comment type="pathway">
    <text evidence="9">Phospholipid metabolism; phosphatidylcholine biosynthesis; phosphatidylcholine from phosphocholine: step 1/2.</text>
</comment>
<proteinExistence type="inferred from homology"/>
<dbReference type="InterPro" id="IPR014729">
    <property type="entry name" value="Rossmann-like_a/b/a_fold"/>
</dbReference>
<organism evidence="13 14">
    <name type="scientific">Dentiscutata erythropus</name>
    <dbReference type="NCBI Taxonomy" id="1348616"/>
    <lineage>
        <taxon>Eukaryota</taxon>
        <taxon>Fungi</taxon>
        <taxon>Fungi incertae sedis</taxon>
        <taxon>Mucoromycota</taxon>
        <taxon>Glomeromycotina</taxon>
        <taxon>Glomeromycetes</taxon>
        <taxon>Diversisporales</taxon>
        <taxon>Gigasporaceae</taxon>
        <taxon>Dentiscutata</taxon>
    </lineage>
</organism>
<keyword evidence="14" id="KW-1185">Reference proteome</keyword>
<dbReference type="AlphaFoldDB" id="A0A9N8ZSP9"/>
<dbReference type="EC" id="2.7.7.15" evidence="10"/>
<evidence type="ECO:0000256" key="5">
    <source>
        <dbReference type="ARBA" id="ARBA00022695"/>
    </source>
</evidence>
<evidence type="ECO:0000256" key="8">
    <source>
        <dbReference type="ARBA" id="ARBA00023264"/>
    </source>
</evidence>
<dbReference type="Pfam" id="PF01467">
    <property type="entry name" value="CTP_transf_like"/>
    <property type="match status" value="1"/>
</dbReference>
<feature type="compositionally biased region" description="Basic and acidic residues" evidence="11">
    <location>
        <begin position="10"/>
        <end position="23"/>
    </location>
</feature>
<comment type="pathway">
    <text evidence="1">Lipid metabolism.</text>
</comment>
<evidence type="ECO:0000256" key="9">
    <source>
        <dbReference type="ARBA" id="ARBA00025706"/>
    </source>
</evidence>
<keyword evidence="8" id="KW-1208">Phospholipid metabolism</keyword>
<sequence>MSLTNRKRKEPSYKSDVANDKLENANSDSSVYTSEEDNVDTSLSESSANTTTVISSPAKRPKTEGINGSSNTNQFLRENKTAAREKSKTAQILKERPFKINTPPTDRPVRIYCDGIYDLFHIGHAKSLEQAKKSFPQVHLLVGVCDDETTNKKKGKTVLNEHERAESLRHCKWVDEVIEHAPWVVDQDFIDKHKIDYVAHDDLPYASEGTDDIYAFVKDQGRFLPTQRTDGISTSDIITRIVRDYDQYIRRNLERGVSPKELNIGFLKEQELHMKKSISEIRTTIHQNWHGTKVELSNDLSELRNDLAQTFALWEYRSQEFVRGFAARFGAESVVDKIFRRQPRRTSTNESGTTNGGSSDDDDSELRSRSVSPVRRVIDFIIDQRGSRRR</sequence>
<dbReference type="Proteomes" id="UP000789405">
    <property type="component" value="Unassembled WGS sequence"/>
</dbReference>
<dbReference type="GO" id="GO:0005635">
    <property type="term" value="C:nuclear envelope"/>
    <property type="evidence" value="ECO:0007669"/>
    <property type="project" value="TreeGrafter"/>
</dbReference>
<dbReference type="GO" id="GO:0004105">
    <property type="term" value="F:choline-phosphate cytidylyltransferase activity"/>
    <property type="evidence" value="ECO:0007669"/>
    <property type="project" value="UniProtKB-EC"/>
</dbReference>
<evidence type="ECO:0000256" key="4">
    <source>
        <dbReference type="ARBA" id="ARBA00022679"/>
    </source>
</evidence>
<dbReference type="GO" id="GO:0031210">
    <property type="term" value="F:phosphatidylcholine binding"/>
    <property type="evidence" value="ECO:0007669"/>
    <property type="project" value="TreeGrafter"/>
</dbReference>
<protein>
    <recommendedName>
        <fullName evidence="10">choline-phosphate cytidylyltransferase</fullName>
        <ecNumber evidence="10">2.7.7.15</ecNumber>
    </recommendedName>
</protein>
<feature type="compositionally biased region" description="Polar residues" evidence="11">
    <location>
        <begin position="24"/>
        <end position="33"/>
    </location>
</feature>
<evidence type="ECO:0000313" key="13">
    <source>
        <dbReference type="EMBL" id="CAG8505516.1"/>
    </source>
</evidence>
<evidence type="ECO:0000256" key="11">
    <source>
        <dbReference type="SAM" id="MobiDB-lite"/>
    </source>
</evidence>
<dbReference type="PANTHER" id="PTHR10739:SF13">
    <property type="entry name" value="CHOLINE-PHOSPHATE CYTIDYLYLTRANSFERASE"/>
    <property type="match status" value="1"/>
</dbReference>
<accession>A0A9N8ZSP9</accession>
<evidence type="ECO:0000256" key="1">
    <source>
        <dbReference type="ARBA" id="ARBA00005189"/>
    </source>
</evidence>
<keyword evidence="7" id="KW-0594">Phospholipid biosynthesis</keyword>
<dbReference type="InterPro" id="IPR041723">
    <property type="entry name" value="CCT"/>
</dbReference>
<evidence type="ECO:0000256" key="3">
    <source>
        <dbReference type="ARBA" id="ARBA00022516"/>
    </source>
</evidence>
<gene>
    <name evidence="13" type="ORF">DERYTH_LOCUS3119</name>
</gene>
<dbReference type="NCBIfam" id="TIGR00125">
    <property type="entry name" value="cyt_tran_rel"/>
    <property type="match status" value="1"/>
</dbReference>
<evidence type="ECO:0000256" key="6">
    <source>
        <dbReference type="ARBA" id="ARBA00023098"/>
    </source>
</evidence>
<dbReference type="InterPro" id="IPR045049">
    <property type="entry name" value="Pcy1-like"/>
</dbReference>
<evidence type="ECO:0000256" key="10">
    <source>
        <dbReference type="ARBA" id="ARBA00026101"/>
    </source>
</evidence>
<dbReference type="EMBL" id="CAJVPY010001060">
    <property type="protein sequence ID" value="CAG8505516.1"/>
    <property type="molecule type" value="Genomic_DNA"/>
</dbReference>
<keyword evidence="4" id="KW-0808">Transferase</keyword>
<name>A0A9N8ZSP9_9GLOM</name>
<dbReference type="FunFam" id="3.40.50.620:FF:000016">
    <property type="entry name" value="Putative choline-phosphate cytidylyltransferase B"/>
    <property type="match status" value="1"/>
</dbReference>
<feature type="compositionally biased region" description="Polar residues" evidence="11">
    <location>
        <begin position="40"/>
        <end position="55"/>
    </location>
</feature>
<dbReference type="PANTHER" id="PTHR10739">
    <property type="entry name" value="CYTIDYLYLTRANSFERASE"/>
    <property type="match status" value="1"/>
</dbReference>
<evidence type="ECO:0000256" key="2">
    <source>
        <dbReference type="ARBA" id="ARBA00010101"/>
    </source>
</evidence>
<dbReference type="OrthoDB" id="17102at2759"/>
<evidence type="ECO:0000259" key="12">
    <source>
        <dbReference type="Pfam" id="PF01467"/>
    </source>
</evidence>
<comment type="caution">
    <text evidence="13">The sequence shown here is derived from an EMBL/GenBank/DDBJ whole genome shotgun (WGS) entry which is preliminary data.</text>
</comment>
<feature type="domain" description="Cytidyltransferase-like" evidence="12">
    <location>
        <begin position="112"/>
        <end position="240"/>
    </location>
</feature>
<feature type="region of interest" description="Disordered" evidence="11">
    <location>
        <begin position="340"/>
        <end position="370"/>
    </location>
</feature>
<dbReference type="CDD" id="cd02174">
    <property type="entry name" value="CCT"/>
    <property type="match status" value="1"/>
</dbReference>
<feature type="compositionally biased region" description="Low complexity" evidence="11">
    <location>
        <begin position="345"/>
        <end position="358"/>
    </location>
</feature>
<feature type="compositionally biased region" description="Polar residues" evidence="11">
    <location>
        <begin position="66"/>
        <end position="76"/>
    </location>
</feature>
<dbReference type="Gene3D" id="3.40.50.620">
    <property type="entry name" value="HUPs"/>
    <property type="match status" value="1"/>
</dbReference>
<keyword evidence="3" id="KW-0444">Lipid biosynthesis</keyword>
<dbReference type="InterPro" id="IPR004821">
    <property type="entry name" value="Cyt_trans-like"/>
</dbReference>
<keyword evidence="5" id="KW-0548">Nucleotidyltransferase</keyword>
<dbReference type="SUPFAM" id="SSF52374">
    <property type="entry name" value="Nucleotidylyl transferase"/>
    <property type="match status" value="1"/>
</dbReference>
<evidence type="ECO:0000313" key="14">
    <source>
        <dbReference type="Proteomes" id="UP000789405"/>
    </source>
</evidence>
<reference evidence="13" key="1">
    <citation type="submission" date="2021-06" db="EMBL/GenBank/DDBJ databases">
        <authorList>
            <person name="Kallberg Y."/>
            <person name="Tangrot J."/>
            <person name="Rosling A."/>
        </authorList>
    </citation>
    <scope>NUCLEOTIDE SEQUENCE</scope>
    <source>
        <strain evidence="13">MA453B</strain>
    </source>
</reference>
<keyword evidence="6" id="KW-0443">Lipid metabolism</keyword>
<feature type="compositionally biased region" description="Basic and acidic residues" evidence="11">
    <location>
        <begin position="77"/>
        <end position="89"/>
    </location>
</feature>
<evidence type="ECO:0000256" key="7">
    <source>
        <dbReference type="ARBA" id="ARBA00023209"/>
    </source>
</evidence>
<comment type="similarity">
    <text evidence="2">Belongs to the cytidylyltransferase family.</text>
</comment>